<organism evidence="1 2">
    <name type="scientific">Entomophthora muscae</name>
    <dbReference type="NCBI Taxonomy" id="34485"/>
    <lineage>
        <taxon>Eukaryota</taxon>
        <taxon>Fungi</taxon>
        <taxon>Fungi incertae sedis</taxon>
        <taxon>Zoopagomycota</taxon>
        <taxon>Entomophthoromycotina</taxon>
        <taxon>Entomophthoromycetes</taxon>
        <taxon>Entomophthorales</taxon>
        <taxon>Entomophthoraceae</taxon>
        <taxon>Entomophthora</taxon>
    </lineage>
</organism>
<proteinExistence type="predicted"/>
<comment type="caution">
    <text evidence="1">The sequence shown here is derived from an EMBL/GenBank/DDBJ whole genome shotgun (WGS) entry which is preliminary data.</text>
</comment>
<evidence type="ECO:0000313" key="1">
    <source>
        <dbReference type="EMBL" id="KAJ9069330.1"/>
    </source>
</evidence>
<dbReference type="EMBL" id="QTSX02003639">
    <property type="protein sequence ID" value="KAJ9069330.1"/>
    <property type="molecule type" value="Genomic_DNA"/>
</dbReference>
<accession>A0ACC2T4B5</accession>
<name>A0ACC2T4B5_9FUNG</name>
<dbReference type="Proteomes" id="UP001165960">
    <property type="component" value="Unassembled WGS sequence"/>
</dbReference>
<gene>
    <name evidence="1" type="ORF">DSO57_1019599</name>
</gene>
<reference evidence="1" key="1">
    <citation type="submission" date="2022-04" db="EMBL/GenBank/DDBJ databases">
        <title>Genome of the entomopathogenic fungus Entomophthora muscae.</title>
        <authorList>
            <person name="Elya C."/>
            <person name="Lovett B.R."/>
            <person name="Lee E."/>
            <person name="Macias A.M."/>
            <person name="Hajek A.E."/>
            <person name="De Bivort B.L."/>
            <person name="Kasson M.T."/>
            <person name="De Fine Licht H.H."/>
            <person name="Stajich J.E."/>
        </authorList>
    </citation>
    <scope>NUCLEOTIDE SEQUENCE</scope>
    <source>
        <strain evidence="1">Berkeley</strain>
    </source>
</reference>
<protein>
    <submittedName>
        <fullName evidence="1">Uncharacterized protein</fullName>
    </submittedName>
</protein>
<keyword evidence="2" id="KW-1185">Reference proteome</keyword>
<sequence>MMAEQNYEAKRALSSSATPQPLNKKSTLEYIVDPDGPSFPFTLIRKRQVCSQGPSPGRKLTPPPMKRTDREDAPSPSAFPPLPMVKLGKIWTIPAPQTHPANPHPPPCHSVCMCATASGTPATLIDLLAWRLKMIWKNEDHYLCLPDLDKYLLFKDNPRYNIVTVESVPKSPHNGGGFSNLPSETPSLVASPAGAEAWGHRATGQESKDERPAAFGSHHCSHPGPLGPAMVSRVNSPGFGPIRPLNTVGVDGQGLSADPADLGGPIRLGCGDKFNVQSSPCDVDFNNQPIKLHASQDARRPAASSISCNLNQPITLRARQDAMAQRALYDPRDLAQPINSFGATCNSMHMASSEFSTLDKPITPDNAMKVDSANMLINNCNLTGPITPDNAMEVDSPNVLINKCKSNEPIKPLNAMETDTPNVLSNNCNSDGPIRPGAAGAKFAHPDQAGYPTPGHPIRPRNAKKTNAPNVLSNYCNSDGPIRSGADGAKFSHSDQAGCPTHSQPIKPCDTKETNAPNLLHHYCNTDEPIKSGAAGENYTHTIPSQSIRYKRDPHWLNQFSSDSSEPMDTFHTPPEWFDPFWVAINQPRMDGKSQVTSDAKRPPPQIW</sequence>
<evidence type="ECO:0000313" key="2">
    <source>
        <dbReference type="Proteomes" id="UP001165960"/>
    </source>
</evidence>